<dbReference type="Proteomes" id="UP000663888">
    <property type="component" value="Unassembled WGS sequence"/>
</dbReference>
<keyword evidence="3 6" id="KW-0812">Transmembrane</keyword>
<feature type="transmembrane region" description="Helical" evidence="6">
    <location>
        <begin position="61"/>
        <end position="80"/>
    </location>
</feature>
<gene>
    <name evidence="7" type="ORF">RDB_LOCUS44202</name>
</gene>
<evidence type="ECO:0000256" key="6">
    <source>
        <dbReference type="SAM" id="Phobius"/>
    </source>
</evidence>
<dbReference type="GO" id="GO:0008374">
    <property type="term" value="F:O-acyltransferase activity"/>
    <property type="evidence" value="ECO:0007669"/>
    <property type="project" value="TreeGrafter"/>
</dbReference>
<dbReference type="InterPro" id="IPR051085">
    <property type="entry name" value="MB_O-acyltransferase"/>
</dbReference>
<dbReference type="GO" id="GO:0006506">
    <property type="term" value="P:GPI anchor biosynthetic process"/>
    <property type="evidence" value="ECO:0007669"/>
    <property type="project" value="TreeGrafter"/>
</dbReference>
<evidence type="ECO:0000256" key="4">
    <source>
        <dbReference type="ARBA" id="ARBA00022989"/>
    </source>
</evidence>
<proteinExistence type="inferred from homology"/>
<dbReference type="Pfam" id="PF03062">
    <property type="entry name" value="MBOAT"/>
    <property type="match status" value="1"/>
</dbReference>
<feature type="transmembrane region" description="Helical" evidence="6">
    <location>
        <begin position="375"/>
        <end position="394"/>
    </location>
</feature>
<dbReference type="PANTHER" id="PTHR13285:SF18">
    <property type="entry name" value="PROTEIN-CYSTEINE N-PALMITOYLTRANSFERASE RASP"/>
    <property type="match status" value="1"/>
</dbReference>
<sequence>MPGDMQSVRPLSPLMVYEPPQNEWKALGVVSLTVQTPTSSNFTPPDTQPPPRPSRWRTPEFLFYGVAFLVVVPYMVKVPYDISNESNPNFYKISPRLQDGWLFGRRIDNSDAQYRSFRSNIPSLLALSTVHLISGRLYSRVARFLSNDPERDVSENSSRPSRIPFLLIFSMLMLAGLHGTSALKILVILAANYWIAMLKIPALTWVFNGIVLFTSNWYEGFRFGAVHGALASLDSLPGFYPRWHISFNITMLRLLSFNMDYYWAAKGTLVTEPSSTMTHKQRRAISHPLELYSFTNFLVYTLYPALYIAGPIMGFNDFLWQLRRPQRVNGSNRVPFPTAYALRFLACFLTLEVVLHMMYVVAIKDTRSWHGLSPLQLSMVGFWNLIVVWMKLLIPWRFFRLWALADGIDPPENMVRCMANNYSAMGFWRSWHRSYNLWVIRYIYIPLGGSTHVLRNTLIVFSFVALWHDLSFKLLAWGWLISLFVIPEVLAGSIVSRSRFGDRPWYRHACALGGVGNILLMMGANLIGFVIGLDGMRYFVSELIGSLQGIRFLIAACVCLFIAVQVMFEYREEEARRGIYRRC</sequence>
<comment type="similarity">
    <text evidence="2">Belongs to the membrane-bound acyltransferase family.</text>
</comment>
<evidence type="ECO:0000256" key="3">
    <source>
        <dbReference type="ARBA" id="ARBA00022692"/>
    </source>
</evidence>
<organism evidence="7 8">
    <name type="scientific">Rhizoctonia solani</name>
    <dbReference type="NCBI Taxonomy" id="456999"/>
    <lineage>
        <taxon>Eukaryota</taxon>
        <taxon>Fungi</taxon>
        <taxon>Dikarya</taxon>
        <taxon>Basidiomycota</taxon>
        <taxon>Agaricomycotina</taxon>
        <taxon>Agaricomycetes</taxon>
        <taxon>Cantharellales</taxon>
        <taxon>Ceratobasidiaceae</taxon>
        <taxon>Rhizoctonia</taxon>
    </lineage>
</organism>
<keyword evidence="5 6" id="KW-0472">Membrane</keyword>
<dbReference type="InterPro" id="IPR004299">
    <property type="entry name" value="MBOAT_fam"/>
</dbReference>
<feature type="transmembrane region" description="Helical" evidence="6">
    <location>
        <begin position="163"/>
        <end position="186"/>
    </location>
</feature>
<dbReference type="GO" id="GO:0005783">
    <property type="term" value="C:endoplasmic reticulum"/>
    <property type="evidence" value="ECO:0007669"/>
    <property type="project" value="TreeGrafter"/>
</dbReference>
<dbReference type="AlphaFoldDB" id="A0A8H3ASI4"/>
<accession>A0A8H3ASI4</accession>
<feature type="transmembrane region" description="Helical" evidence="6">
    <location>
        <begin position="508"/>
        <end position="530"/>
    </location>
</feature>
<evidence type="ECO:0000313" key="7">
    <source>
        <dbReference type="EMBL" id="CAE6437250.1"/>
    </source>
</evidence>
<feature type="transmembrane region" description="Helical" evidence="6">
    <location>
        <begin position="550"/>
        <end position="568"/>
    </location>
</feature>
<evidence type="ECO:0008006" key="9">
    <source>
        <dbReference type="Google" id="ProtNLM"/>
    </source>
</evidence>
<comment type="subcellular location">
    <subcellularLocation>
        <location evidence="1">Membrane</location>
        <topology evidence="1">Multi-pass membrane protein</topology>
    </subcellularLocation>
</comment>
<evidence type="ECO:0000313" key="8">
    <source>
        <dbReference type="Proteomes" id="UP000663888"/>
    </source>
</evidence>
<evidence type="ECO:0000256" key="1">
    <source>
        <dbReference type="ARBA" id="ARBA00004141"/>
    </source>
</evidence>
<feature type="transmembrane region" description="Helical" evidence="6">
    <location>
        <begin position="474"/>
        <end position="496"/>
    </location>
</feature>
<evidence type="ECO:0000256" key="2">
    <source>
        <dbReference type="ARBA" id="ARBA00010323"/>
    </source>
</evidence>
<evidence type="ECO:0000256" key="5">
    <source>
        <dbReference type="ARBA" id="ARBA00023136"/>
    </source>
</evidence>
<dbReference type="GO" id="GO:0016020">
    <property type="term" value="C:membrane"/>
    <property type="evidence" value="ECO:0007669"/>
    <property type="project" value="UniProtKB-SubCell"/>
</dbReference>
<feature type="transmembrane region" description="Helical" evidence="6">
    <location>
        <begin position="340"/>
        <end position="363"/>
    </location>
</feature>
<feature type="transmembrane region" description="Helical" evidence="6">
    <location>
        <begin position="193"/>
        <end position="213"/>
    </location>
</feature>
<dbReference type="EMBL" id="CAJMWX010000872">
    <property type="protein sequence ID" value="CAE6437250.1"/>
    <property type="molecule type" value="Genomic_DNA"/>
</dbReference>
<dbReference type="PANTHER" id="PTHR13285">
    <property type="entry name" value="ACYLTRANSFERASE"/>
    <property type="match status" value="1"/>
</dbReference>
<comment type="caution">
    <text evidence="7">The sequence shown here is derived from an EMBL/GenBank/DDBJ whole genome shotgun (WGS) entry which is preliminary data.</text>
</comment>
<name>A0A8H3ASI4_9AGAM</name>
<reference evidence="7" key="1">
    <citation type="submission" date="2021-01" db="EMBL/GenBank/DDBJ databases">
        <authorList>
            <person name="Kaushik A."/>
        </authorList>
    </citation>
    <scope>NUCLEOTIDE SEQUENCE</scope>
    <source>
        <strain evidence="7">AG4-R118</strain>
    </source>
</reference>
<keyword evidence="4 6" id="KW-1133">Transmembrane helix</keyword>
<feature type="transmembrane region" description="Helical" evidence="6">
    <location>
        <begin position="297"/>
        <end position="319"/>
    </location>
</feature>
<protein>
    <recommendedName>
        <fullName evidence="9">Glycerol uptake protein 1</fullName>
    </recommendedName>
</protein>
<feature type="transmembrane region" description="Helical" evidence="6">
    <location>
        <begin position="442"/>
        <end position="468"/>
    </location>
</feature>